<accession>A0A1V3CA52</accession>
<dbReference type="Gene3D" id="3.20.20.100">
    <property type="entry name" value="NADP-dependent oxidoreductase domain"/>
    <property type="match status" value="1"/>
</dbReference>
<dbReference type="InterPro" id="IPR050791">
    <property type="entry name" value="Aldo-Keto_reductase"/>
</dbReference>
<reference evidence="5" key="1">
    <citation type="submission" date="2016-08" db="EMBL/GenBank/DDBJ databases">
        <authorList>
            <person name="Tokovenko B."/>
            <person name="Kalinowski J."/>
        </authorList>
    </citation>
    <scope>NUCLEOTIDE SEQUENCE [LARGE SCALE GENOMIC DNA]</scope>
    <source>
        <strain evidence="5">UTMC102</strain>
    </source>
</reference>
<dbReference type="AlphaFoldDB" id="A0A1V3CA52"/>
<proteinExistence type="predicted"/>
<feature type="domain" description="NADP-dependent oxidoreductase" evidence="3">
    <location>
        <begin position="12"/>
        <end position="295"/>
    </location>
</feature>
<feature type="compositionally biased region" description="Basic and acidic residues" evidence="2">
    <location>
        <begin position="302"/>
        <end position="327"/>
    </location>
</feature>
<keyword evidence="1" id="KW-0560">Oxidoreductase</keyword>
<protein>
    <recommendedName>
        <fullName evidence="3">NADP-dependent oxidoreductase domain-containing protein</fullName>
    </recommendedName>
</protein>
<gene>
    <name evidence="4" type="ORF">NOSIN_15405</name>
</gene>
<dbReference type="EMBL" id="MCOK01000001">
    <property type="protein sequence ID" value="OOC57240.1"/>
    <property type="molecule type" value="Genomic_DNA"/>
</dbReference>
<name>A0A1V3CA52_9ACTN</name>
<evidence type="ECO:0000259" key="3">
    <source>
        <dbReference type="Pfam" id="PF00248"/>
    </source>
</evidence>
<dbReference type="Pfam" id="PF00248">
    <property type="entry name" value="Aldo_ket_red"/>
    <property type="match status" value="1"/>
</dbReference>
<feature type="region of interest" description="Disordered" evidence="2">
    <location>
        <begin position="298"/>
        <end position="327"/>
    </location>
</feature>
<dbReference type="InterPro" id="IPR036812">
    <property type="entry name" value="NAD(P)_OxRdtase_dom_sf"/>
</dbReference>
<evidence type="ECO:0000313" key="4">
    <source>
        <dbReference type="EMBL" id="OOC57240.1"/>
    </source>
</evidence>
<dbReference type="InterPro" id="IPR023210">
    <property type="entry name" value="NADP_OxRdtase_dom"/>
</dbReference>
<dbReference type="PANTHER" id="PTHR43625">
    <property type="entry name" value="AFLATOXIN B1 ALDEHYDE REDUCTASE"/>
    <property type="match status" value="1"/>
</dbReference>
<organism evidence="4 5">
    <name type="scientific">Nocardiopsis sinuspersici</name>
    <dbReference type="NCBI Taxonomy" id="501010"/>
    <lineage>
        <taxon>Bacteria</taxon>
        <taxon>Bacillati</taxon>
        <taxon>Actinomycetota</taxon>
        <taxon>Actinomycetes</taxon>
        <taxon>Streptosporangiales</taxon>
        <taxon>Nocardiopsidaceae</taxon>
        <taxon>Nocardiopsis</taxon>
    </lineage>
</organism>
<dbReference type="GO" id="GO:0005737">
    <property type="term" value="C:cytoplasm"/>
    <property type="evidence" value="ECO:0007669"/>
    <property type="project" value="TreeGrafter"/>
</dbReference>
<sequence>MGLNQSYDAPGGRREALATLEHALDLGIRFWDTADSHALGENELLIAEVLTRVGRDNVVLATKFGGIFDPGTGTATGVRGDPEYVRQACEASLRRLGTDRIDLYYQHIPDPDVPVEETVAAMAELVGAGKVRYPGLSNVTAEQLRAAHAVHPIAAVQSEWSLFVRGAEKELVPACLELGVGLVPYPPLGRGFLTGAFSDPGDIADGDARQAFPWFAEGNVEPNAALLRPVRRVADEHEATPAQVALAWLAHRIGATGIAAAPIPGTKRAHRLDENAAALDLVLSGADMKALDGIADHVAGSRRPDLPPELRDLMPDDHGERRPDPSR</sequence>
<dbReference type="PANTHER" id="PTHR43625:SF77">
    <property type="entry name" value="ALDO-KETO REDUCTASE"/>
    <property type="match status" value="1"/>
</dbReference>
<dbReference type="STRING" id="501010.NOSIN_15405"/>
<dbReference type="Proteomes" id="UP000189004">
    <property type="component" value="Unassembled WGS sequence"/>
</dbReference>
<dbReference type="SUPFAM" id="SSF51430">
    <property type="entry name" value="NAD(P)-linked oxidoreductase"/>
    <property type="match status" value="1"/>
</dbReference>
<evidence type="ECO:0000256" key="1">
    <source>
        <dbReference type="ARBA" id="ARBA00023002"/>
    </source>
</evidence>
<keyword evidence="5" id="KW-1185">Reference proteome</keyword>
<dbReference type="GO" id="GO:0016491">
    <property type="term" value="F:oxidoreductase activity"/>
    <property type="evidence" value="ECO:0007669"/>
    <property type="project" value="UniProtKB-KW"/>
</dbReference>
<comment type="caution">
    <text evidence="4">The sequence shown here is derived from an EMBL/GenBank/DDBJ whole genome shotgun (WGS) entry which is preliminary data.</text>
</comment>
<evidence type="ECO:0000313" key="5">
    <source>
        <dbReference type="Proteomes" id="UP000189004"/>
    </source>
</evidence>
<evidence type="ECO:0000256" key="2">
    <source>
        <dbReference type="SAM" id="MobiDB-lite"/>
    </source>
</evidence>